<accession>A0ABU0E7G3</accession>
<dbReference type="EMBL" id="JAUSUR010000006">
    <property type="protein sequence ID" value="MDQ0362420.1"/>
    <property type="molecule type" value="Genomic_DNA"/>
</dbReference>
<keyword evidence="2" id="KW-1185">Reference proteome</keyword>
<evidence type="ECO:0000313" key="2">
    <source>
        <dbReference type="Proteomes" id="UP001230220"/>
    </source>
</evidence>
<gene>
    <name evidence="1" type="ORF">J2S15_003174</name>
</gene>
<evidence type="ECO:0000313" key="1">
    <source>
        <dbReference type="EMBL" id="MDQ0362420.1"/>
    </source>
</evidence>
<sequence length="133" mass="15710">MKEELFLQLKIGMTIAEVENRLNESIELEHYEKSGYSYEFIKYVEGVQLFFKGTPLLLDTIRFEAPFSHEVDGVKIGLTKNEVKKIKGTAIRKDPFPYDYPNTVWYYNSDIYNKSIRYDFEKTRNGKCIVIFL</sequence>
<dbReference type="RefSeq" id="WP_307410022.1">
    <property type="nucleotide sequence ID" value="NZ_JAUSUR010000006.1"/>
</dbReference>
<name>A0ABU0E7G3_9FIRM</name>
<dbReference type="Proteomes" id="UP001230220">
    <property type="component" value="Unassembled WGS sequence"/>
</dbReference>
<protein>
    <submittedName>
        <fullName evidence="1">Uncharacterized protein</fullName>
    </submittedName>
</protein>
<comment type="caution">
    <text evidence="1">The sequence shown here is derived from an EMBL/GenBank/DDBJ whole genome shotgun (WGS) entry which is preliminary data.</text>
</comment>
<proteinExistence type="predicted"/>
<organism evidence="1 2">
    <name type="scientific">Breznakia pachnodae</name>
    <dbReference type="NCBI Taxonomy" id="265178"/>
    <lineage>
        <taxon>Bacteria</taxon>
        <taxon>Bacillati</taxon>
        <taxon>Bacillota</taxon>
        <taxon>Erysipelotrichia</taxon>
        <taxon>Erysipelotrichales</taxon>
        <taxon>Erysipelotrichaceae</taxon>
        <taxon>Breznakia</taxon>
    </lineage>
</organism>
<reference evidence="1 2" key="1">
    <citation type="submission" date="2023-07" db="EMBL/GenBank/DDBJ databases">
        <title>Genomic Encyclopedia of Type Strains, Phase IV (KMG-IV): sequencing the most valuable type-strain genomes for metagenomic binning, comparative biology and taxonomic classification.</title>
        <authorList>
            <person name="Goeker M."/>
        </authorList>
    </citation>
    <scope>NUCLEOTIDE SEQUENCE [LARGE SCALE GENOMIC DNA]</scope>
    <source>
        <strain evidence="1 2">DSM 16784</strain>
    </source>
</reference>